<evidence type="ECO:0000313" key="1">
    <source>
        <dbReference type="EMBL" id="TYP77379.1"/>
    </source>
</evidence>
<name>A0A5S5CE09_9FLAO</name>
<dbReference type="InterPro" id="IPR024423">
    <property type="entry name" value="DUF3050"/>
</dbReference>
<dbReference type="InterPro" id="IPR016084">
    <property type="entry name" value="Haem_Oase-like_multi-hlx"/>
</dbReference>
<comment type="caution">
    <text evidence="1">The sequence shown here is derived from an EMBL/GenBank/DDBJ whole genome shotgun (WGS) entry which is preliminary data.</text>
</comment>
<proteinExistence type="predicted"/>
<dbReference type="Pfam" id="PF11251">
    <property type="entry name" value="DUF3050"/>
    <property type="match status" value="1"/>
</dbReference>
<dbReference type="Gene3D" id="1.20.910.10">
    <property type="entry name" value="Heme oxygenase-like"/>
    <property type="match status" value="1"/>
</dbReference>
<gene>
    <name evidence="1" type="ORF">BD809_101533</name>
</gene>
<sequence>MSRIKETITQLQSLREKLLSHPLYDHIATIDDLQRFTEAHVFAVWDFMSLLKGLQQHLTCVTLPWVPSANPTTRRFINEIVFGEESDVDAAGQPMSHYEMYLDAMQQLGANTSTIRSFVNQISKSKSLEDAFSAITIHPSVREFINFTFDVLATNKPHVIAAVFTFGREDLIPDLFIALVKGLAKDKAQQLDKLVYYLERHIELDGDEHGPISLRMVEELCQQDTEKWEEATRYSQLALQKRIDLWDGIYHTIAQLETTPV</sequence>
<dbReference type="Proteomes" id="UP000324376">
    <property type="component" value="Unassembled WGS sequence"/>
</dbReference>
<protein>
    <recommendedName>
        <fullName evidence="3">DUF3050 family protein</fullName>
    </recommendedName>
</protein>
<organism evidence="1 2">
    <name type="scientific">Aquimarina intermedia</name>
    <dbReference type="NCBI Taxonomy" id="350814"/>
    <lineage>
        <taxon>Bacteria</taxon>
        <taxon>Pseudomonadati</taxon>
        <taxon>Bacteroidota</taxon>
        <taxon>Flavobacteriia</taxon>
        <taxon>Flavobacteriales</taxon>
        <taxon>Flavobacteriaceae</taxon>
        <taxon>Aquimarina</taxon>
    </lineage>
</organism>
<dbReference type="EMBL" id="VNHU01000001">
    <property type="protein sequence ID" value="TYP77379.1"/>
    <property type="molecule type" value="Genomic_DNA"/>
</dbReference>
<evidence type="ECO:0008006" key="3">
    <source>
        <dbReference type="Google" id="ProtNLM"/>
    </source>
</evidence>
<keyword evidence="2" id="KW-1185">Reference proteome</keyword>
<dbReference type="SUPFAM" id="SSF48613">
    <property type="entry name" value="Heme oxygenase-like"/>
    <property type="match status" value="1"/>
</dbReference>
<dbReference type="OrthoDB" id="9791270at2"/>
<accession>A0A5S5CE09</accession>
<evidence type="ECO:0000313" key="2">
    <source>
        <dbReference type="Proteomes" id="UP000324376"/>
    </source>
</evidence>
<dbReference type="AlphaFoldDB" id="A0A5S5CE09"/>
<reference evidence="1 2" key="1">
    <citation type="submission" date="2019-07" db="EMBL/GenBank/DDBJ databases">
        <title>Genomic Encyclopedia of Archaeal and Bacterial Type Strains, Phase II (KMG-II): from individual species to whole genera.</title>
        <authorList>
            <person name="Goeker M."/>
        </authorList>
    </citation>
    <scope>NUCLEOTIDE SEQUENCE [LARGE SCALE GENOMIC DNA]</scope>
    <source>
        <strain evidence="1 2">DSM 17527</strain>
    </source>
</reference>
<dbReference type="RefSeq" id="WP_148781392.1">
    <property type="nucleotide sequence ID" value="NZ_VNHU01000001.1"/>
</dbReference>